<organism evidence="2">
    <name type="scientific">marine sediment metagenome</name>
    <dbReference type="NCBI Taxonomy" id="412755"/>
    <lineage>
        <taxon>unclassified sequences</taxon>
        <taxon>metagenomes</taxon>
        <taxon>ecological metagenomes</taxon>
    </lineage>
</organism>
<dbReference type="EMBL" id="LAZR01057345">
    <property type="protein sequence ID" value="KKK72246.1"/>
    <property type="molecule type" value="Genomic_DNA"/>
</dbReference>
<comment type="caution">
    <text evidence="2">The sequence shown here is derived from an EMBL/GenBank/DDBJ whole genome shotgun (WGS) entry which is preliminary data.</text>
</comment>
<proteinExistence type="predicted"/>
<evidence type="ECO:0000256" key="1">
    <source>
        <dbReference type="SAM" id="MobiDB-lite"/>
    </source>
</evidence>
<name>A0A0F9AJ94_9ZZZZ</name>
<feature type="region of interest" description="Disordered" evidence="1">
    <location>
        <begin position="23"/>
        <end position="43"/>
    </location>
</feature>
<reference evidence="2" key="1">
    <citation type="journal article" date="2015" name="Nature">
        <title>Complex archaea that bridge the gap between prokaryotes and eukaryotes.</title>
        <authorList>
            <person name="Spang A."/>
            <person name="Saw J.H."/>
            <person name="Jorgensen S.L."/>
            <person name="Zaremba-Niedzwiedzka K."/>
            <person name="Martijn J."/>
            <person name="Lind A.E."/>
            <person name="van Eijk R."/>
            <person name="Schleper C."/>
            <person name="Guy L."/>
            <person name="Ettema T.J."/>
        </authorList>
    </citation>
    <scope>NUCLEOTIDE SEQUENCE</scope>
</reference>
<evidence type="ECO:0000313" key="2">
    <source>
        <dbReference type="EMBL" id="KKK72246.1"/>
    </source>
</evidence>
<protein>
    <submittedName>
        <fullName evidence="2">Uncharacterized protein</fullName>
    </submittedName>
</protein>
<dbReference type="AlphaFoldDB" id="A0A0F9AJ94"/>
<accession>A0A0F9AJ94</accession>
<gene>
    <name evidence="2" type="ORF">LCGC14_2905780</name>
</gene>
<sequence length="43" mass="4374">MAGRLWSIVLILCAAAAAGEIREDPPVATRPANGDVTGQITPA</sequence>
<feature type="non-terminal residue" evidence="2">
    <location>
        <position position="43"/>
    </location>
</feature>